<comment type="caution">
    <text evidence="1">The sequence shown here is derived from an EMBL/GenBank/DDBJ whole genome shotgun (WGS) entry which is preliminary data.</text>
</comment>
<accession>A0ACB5T0G7</accession>
<gene>
    <name evidence="1" type="ORF">Amon02_000350100</name>
</gene>
<reference evidence="1" key="1">
    <citation type="submission" date="2023-04" db="EMBL/GenBank/DDBJ databases">
        <title>Ambrosiozyma monospora NBRC 10751.</title>
        <authorList>
            <person name="Ichikawa N."/>
            <person name="Sato H."/>
            <person name="Tonouchi N."/>
        </authorList>
    </citation>
    <scope>NUCLEOTIDE SEQUENCE</scope>
    <source>
        <strain evidence="1">NBRC 10751</strain>
    </source>
</reference>
<protein>
    <submittedName>
        <fullName evidence="1">Unnamed protein product</fullName>
    </submittedName>
</protein>
<proteinExistence type="predicted"/>
<dbReference type="Proteomes" id="UP001165064">
    <property type="component" value="Unassembled WGS sequence"/>
</dbReference>
<dbReference type="EMBL" id="BSXS01002241">
    <property type="protein sequence ID" value="GME78563.1"/>
    <property type="molecule type" value="Genomic_DNA"/>
</dbReference>
<evidence type="ECO:0000313" key="1">
    <source>
        <dbReference type="EMBL" id="GME78563.1"/>
    </source>
</evidence>
<organism evidence="1 2">
    <name type="scientific">Ambrosiozyma monospora</name>
    <name type="common">Yeast</name>
    <name type="synonym">Endomycopsis monosporus</name>
    <dbReference type="NCBI Taxonomy" id="43982"/>
    <lineage>
        <taxon>Eukaryota</taxon>
        <taxon>Fungi</taxon>
        <taxon>Dikarya</taxon>
        <taxon>Ascomycota</taxon>
        <taxon>Saccharomycotina</taxon>
        <taxon>Pichiomycetes</taxon>
        <taxon>Pichiales</taxon>
        <taxon>Pichiaceae</taxon>
        <taxon>Ambrosiozyma</taxon>
    </lineage>
</organism>
<keyword evidence="2" id="KW-1185">Reference proteome</keyword>
<name>A0ACB5T0G7_AMBMO</name>
<sequence>MEVVQSNTNTHSQQQEPPPQQSMVYVIESLKYALNSNKYAVSRKSSQRFNNKSTTTFQSSTVSDSSDNGRTLSTSNSSSDLSSQDDSMSVTSNSTNSSVRCLPDAASQYRPFLDDCAIFSDEEDDLDHWDIYDYEAQAQSQAQVQTEAHTKTATAVHFVGSSVLRRSRPTRVTDGCHPLAFTGNTTAAITSTNTRKSKKQKKPVSPLNSLANPFSNLMKKTSDSLSLATTAIQTSTIALKNMTIPATTSADHFDFKEFSTFSPCIKKSDLPDVQLLTLKKHFTIPPEPSRPKKHPLYASIYEFFNTATSDPSFPDDMKHRQRKVHSTKWMKMATMDNNFYPSQYPTLTPDSINRFYIAYKEHAKFDSIHDFVNYIRMTRYDNKANFDEFCDVLEFGLLLKERVWYDFYRLERRNNLGNDVYVDRYGRAVGEHLPWCSIDNWYERDPMFKPHGTLKNGAQYTVKGWSNKRWVGKTAEQYKCESVLKFHN</sequence>
<evidence type="ECO:0000313" key="2">
    <source>
        <dbReference type="Proteomes" id="UP001165064"/>
    </source>
</evidence>